<proteinExistence type="predicted"/>
<evidence type="ECO:0000313" key="2">
    <source>
        <dbReference type="EnsemblPlants" id="OB04G19470.1"/>
    </source>
</evidence>
<keyword evidence="1" id="KW-0472">Membrane</keyword>
<dbReference type="Gramene" id="OB04G19470.1">
    <property type="protein sequence ID" value="OB04G19470.1"/>
    <property type="gene ID" value="OB04G19470"/>
</dbReference>
<sequence length="81" mass="8792">MGPEDAAACRRCKEASVVGARDGNGDPRSEIRWVFTLLVYGYELNILHVGILMFLACVLGSSRAIKSIIVPDKAKDGWARG</sequence>
<dbReference type="EnsemblPlants" id="OB04G19470.1">
    <property type="protein sequence ID" value="OB04G19470.1"/>
    <property type="gene ID" value="OB04G19470"/>
</dbReference>
<dbReference type="Proteomes" id="UP000006038">
    <property type="component" value="Chromosome 4"/>
</dbReference>
<evidence type="ECO:0000256" key="1">
    <source>
        <dbReference type="SAM" id="Phobius"/>
    </source>
</evidence>
<reference evidence="2" key="1">
    <citation type="journal article" date="2013" name="Nat. Commun.">
        <title>Whole-genome sequencing of Oryza brachyantha reveals mechanisms underlying Oryza genome evolution.</title>
        <authorList>
            <person name="Chen J."/>
            <person name="Huang Q."/>
            <person name="Gao D."/>
            <person name="Wang J."/>
            <person name="Lang Y."/>
            <person name="Liu T."/>
            <person name="Li B."/>
            <person name="Bai Z."/>
            <person name="Luis Goicoechea J."/>
            <person name="Liang C."/>
            <person name="Chen C."/>
            <person name="Zhang W."/>
            <person name="Sun S."/>
            <person name="Liao Y."/>
            <person name="Zhang X."/>
            <person name="Yang L."/>
            <person name="Song C."/>
            <person name="Wang M."/>
            <person name="Shi J."/>
            <person name="Liu G."/>
            <person name="Liu J."/>
            <person name="Zhou H."/>
            <person name="Zhou W."/>
            <person name="Yu Q."/>
            <person name="An N."/>
            <person name="Chen Y."/>
            <person name="Cai Q."/>
            <person name="Wang B."/>
            <person name="Liu B."/>
            <person name="Min J."/>
            <person name="Huang Y."/>
            <person name="Wu H."/>
            <person name="Li Z."/>
            <person name="Zhang Y."/>
            <person name="Yin Y."/>
            <person name="Song W."/>
            <person name="Jiang J."/>
            <person name="Jackson S.A."/>
            <person name="Wing R.A."/>
            <person name="Wang J."/>
            <person name="Chen M."/>
        </authorList>
    </citation>
    <scope>NUCLEOTIDE SEQUENCE [LARGE SCALE GENOMIC DNA]</scope>
    <source>
        <strain evidence="2">cv. IRGC 101232</strain>
    </source>
</reference>
<name>J3LXS2_ORYBR</name>
<evidence type="ECO:0000313" key="3">
    <source>
        <dbReference type="Proteomes" id="UP000006038"/>
    </source>
</evidence>
<feature type="transmembrane region" description="Helical" evidence="1">
    <location>
        <begin position="46"/>
        <end position="65"/>
    </location>
</feature>
<dbReference type="HOGENOM" id="CLU_2577680_0_0_1"/>
<protein>
    <submittedName>
        <fullName evidence="2">Uncharacterized protein</fullName>
    </submittedName>
</protein>
<keyword evidence="3" id="KW-1185">Reference proteome</keyword>
<organism evidence="2">
    <name type="scientific">Oryza brachyantha</name>
    <name type="common">malo sina</name>
    <dbReference type="NCBI Taxonomy" id="4533"/>
    <lineage>
        <taxon>Eukaryota</taxon>
        <taxon>Viridiplantae</taxon>
        <taxon>Streptophyta</taxon>
        <taxon>Embryophyta</taxon>
        <taxon>Tracheophyta</taxon>
        <taxon>Spermatophyta</taxon>
        <taxon>Magnoliopsida</taxon>
        <taxon>Liliopsida</taxon>
        <taxon>Poales</taxon>
        <taxon>Poaceae</taxon>
        <taxon>BOP clade</taxon>
        <taxon>Oryzoideae</taxon>
        <taxon>Oryzeae</taxon>
        <taxon>Oryzinae</taxon>
        <taxon>Oryza</taxon>
    </lineage>
</organism>
<accession>J3LXS2</accession>
<keyword evidence="1" id="KW-1133">Transmembrane helix</keyword>
<dbReference type="AlphaFoldDB" id="J3LXS2"/>
<reference evidence="2" key="2">
    <citation type="submission" date="2013-04" db="UniProtKB">
        <authorList>
            <consortium name="EnsemblPlants"/>
        </authorList>
    </citation>
    <scope>IDENTIFICATION</scope>
</reference>
<keyword evidence="1" id="KW-0812">Transmembrane</keyword>